<comment type="similarity">
    <text evidence="1">Belongs to the UPF0162 family.</text>
</comment>
<protein>
    <submittedName>
        <fullName evidence="3">Transglutaminase family protein</fullName>
    </submittedName>
</protein>
<dbReference type="SUPFAM" id="SSF48452">
    <property type="entry name" value="TPR-like"/>
    <property type="match status" value="1"/>
</dbReference>
<evidence type="ECO:0000313" key="4">
    <source>
        <dbReference type="Proteomes" id="UP000672602"/>
    </source>
</evidence>
<dbReference type="RefSeq" id="WP_210683275.1">
    <property type="nucleotide sequence ID" value="NZ_JAGMWN010000010.1"/>
</dbReference>
<evidence type="ECO:0000256" key="1">
    <source>
        <dbReference type="ARBA" id="ARBA00007100"/>
    </source>
</evidence>
<dbReference type="Proteomes" id="UP000672602">
    <property type="component" value="Unassembled WGS sequence"/>
</dbReference>
<accession>A0A8J7S890</accession>
<sequence>MTLADTETDITARQILRDIGRSRDARLPLGLGALALAAGEAPAARLDTYRAHIERMTADVREIVGDAPAGSLPVAEACDAIAHVLYGLHGYQGDHETYDDLQNANLIRVIDRRKGLPVALGILYITLARAVGIDAVGLDFPGHFLVRVDSGGERRVIDPFDGGAPRDAASLRGMLKTTLGADAELSQRHYEPAADKDVLLRLQNNLKLRLIQRQQVDRAAEIVDGMLTIAPERATLWREAGLLNAHIGNHRTAIAALETYIERETREAQRREAAELLAELRQKTN</sequence>
<dbReference type="PANTHER" id="PTHR31350:SF27">
    <property type="entry name" value="HEMIMETHYLATED DNA-BINDING DOMAIN-CONTAINING PROTEIN"/>
    <property type="match status" value="1"/>
</dbReference>
<evidence type="ECO:0000259" key="2">
    <source>
        <dbReference type="Pfam" id="PF13369"/>
    </source>
</evidence>
<dbReference type="Gene3D" id="1.25.40.10">
    <property type="entry name" value="Tetratricopeptide repeat domain"/>
    <property type="match status" value="1"/>
</dbReference>
<dbReference type="Pfam" id="PF13369">
    <property type="entry name" value="Transglut_core2"/>
    <property type="match status" value="1"/>
</dbReference>
<dbReference type="AlphaFoldDB" id="A0A8J7S890"/>
<dbReference type="Pfam" id="PF13371">
    <property type="entry name" value="TPR_9"/>
    <property type="match status" value="1"/>
</dbReference>
<dbReference type="EMBL" id="JAGMWN010000010">
    <property type="protein sequence ID" value="MBP5858684.1"/>
    <property type="molecule type" value="Genomic_DNA"/>
</dbReference>
<proteinExistence type="inferred from homology"/>
<feature type="domain" description="Protein SirB1 N-terminal" evidence="2">
    <location>
        <begin position="48"/>
        <end position="203"/>
    </location>
</feature>
<keyword evidence="4" id="KW-1185">Reference proteome</keyword>
<reference evidence="3" key="1">
    <citation type="submission" date="2021-04" db="EMBL/GenBank/DDBJ databases">
        <authorList>
            <person name="Zhang D.-C."/>
        </authorList>
    </citation>
    <scope>NUCLEOTIDE SEQUENCE</scope>
    <source>
        <strain evidence="3">CGMCC 1.15697</strain>
    </source>
</reference>
<name>A0A8J7S890_9PROT</name>
<dbReference type="InterPro" id="IPR011990">
    <property type="entry name" value="TPR-like_helical_dom_sf"/>
</dbReference>
<gene>
    <name evidence="3" type="ORF">KAJ83_16815</name>
</gene>
<dbReference type="InterPro" id="IPR032698">
    <property type="entry name" value="SirB1_N"/>
</dbReference>
<evidence type="ECO:0000313" key="3">
    <source>
        <dbReference type="EMBL" id="MBP5858684.1"/>
    </source>
</evidence>
<organism evidence="3 4">
    <name type="scientific">Marivibrio halodurans</name>
    <dbReference type="NCBI Taxonomy" id="2039722"/>
    <lineage>
        <taxon>Bacteria</taxon>
        <taxon>Pseudomonadati</taxon>
        <taxon>Pseudomonadota</taxon>
        <taxon>Alphaproteobacteria</taxon>
        <taxon>Rhodospirillales</taxon>
        <taxon>Rhodospirillaceae</taxon>
        <taxon>Marivibrio</taxon>
    </lineage>
</organism>
<dbReference type="PANTHER" id="PTHR31350">
    <property type="entry name" value="SI:DKEY-261L7.2"/>
    <property type="match status" value="1"/>
</dbReference>
<comment type="caution">
    <text evidence="3">The sequence shown here is derived from an EMBL/GenBank/DDBJ whole genome shotgun (WGS) entry which is preliminary data.</text>
</comment>